<name>D6U3I2_KTERA</name>
<accession>D6U3I2</accession>
<dbReference type="Gene3D" id="3.40.50.880">
    <property type="match status" value="1"/>
</dbReference>
<keyword evidence="2" id="KW-1185">Reference proteome</keyword>
<gene>
    <name evidence="1" type="ORF">Krac_3872</name>
</gene>
<dbReference type="OrthoDB" id="2571943at2"/>
<organism evidence="1 2">
    <name type="scientific">Ktedonobacter racemifer DSM 44963</name>
    <dbReference type="NCBI Taxonomy" id="485913"/>
    <lineage>
        <taxon>Bacteria</taxon>
        <taxon>Bacillati</taxon>
        <taxon>Chloroflexota</taxon>
        <taxon>Ktedonobacteria</taxon>
        <taxon>Ktedonobacterales</taxon>
        <taxon>Ktedonobacteraceae</taxon>
        <taxon>Ktedonobacter</taxon>
    </lineage>
</organism>
<dbReference type="SUPFAM" id="SSF52317">
    <property type="entry name" value="Class I glutamine amidotransferase-like"/>
    <property type="match status" value="1"/>
</dbReference>
<dbReference type="eggNOG" id="COG1874">
    <property type="taxonomic scope" value="Bacteria"/>
</dbReference>
<dbReference type="EMBL" id="ADVG01000004">
    <property type="protein sequence ID" value="EFH82972.1"/>
    <property type="molecule type" value="Genomic_DNA"/>
</dbReference>
<evidence type="ECO:0008006" key="3">
    <source>
        <dbReference type="Google" id="ProtNLM"/>
    </source>
</evidence>
<dbReference type="SUPFAM" id="SSF51445">
    <property type="entry name" value="(Trans)glycosidases"/>
    <property type="match status" value="1"/>
</dbReference>
<dbReference type="CDD" id="cd03143">
    <property type="entry name" value="A4_beta-galactosidase_middle_domain"/>
    <property type="match status" value="1"/>
</dbReference>
<dbReference type="Gene3D" id="3.20.20.80">
    <property type="entry name" value="Glycosidases"/>
    <property type="match status" value="1"/>
</dbReference>
<dbReference type="Proteomes" id="UP000004508">
    <property type="component" value="Unassembled WGS sequence"/>
</dbReference>
<dbReference type="RefSeq" id="WP_007921470.1">
    <property type="nucleotide sequence ID" value="NZ_ADVG01000004.1"/>
</dbReference>
<evidence type="ECO:0000313" key="2">
    <source>
        <dbReference type="Proteomes" id="UP000004508"/>
    </source>
</evidence>
<evidence type="ECO:0000313" key="1">
    <source>
        <dbReference type="EMBL" id="EFH82972.1"/>
    </source>
</evidence>
<dbReference type="InterPro" id="IPR029062">
    <property type="entry name" value="Class_I_gatase-like"/>
</dbReference>
<protein>
    <recommendedName>
        <fullName evidence="3">Beta-galactosidase trimerisation domain-containing protein</fullName>
    </recommendedName>
</protein>
<dbReference type="AlphaFoldDB" id="D6U3I2"/>
<sequence length="657" mass="74022">MQTSSSQPARLRRKESFLGLHFDFHAREESTAVGKDVTPAMVEHIIEMVQPDFVQCDCKGHQGYASYPTNVGYRALGIVKDTLEIWREVTARRGVALFMHYSGVLDEMAVKHHPDWARVDEQGKVDPHTTSVFGPYVDELLIPQLKELNDVYGVDGVWIDGDNWASKNDYRAEVIAAFQAQTGIQEIPHAPTDPYYYEFSQFCREGFRQYLRHYVDELHKHNPDFQICSNWSFSAKMPEPVSAGVDFLSGDFWLQNSVNGARLEARGLRHQGLPWDLMTWSFGGQHTNENQEDFSTKSVIQLQREAAIVLALSGGFQMYFQQDRNGAIFPWQMEVAREVAQFCRARQEICHRAEPIPQIALYYAGSTFYRQTNVHFEAYDGTLKPLQGVLQVLLDNQYSTDVLMEHQLKGHTADYPLIVIPEWNRLEQDQIEELLAYVHNGGNLLLVGPQTASPFADALQVELTDATQEQQPIYLEHAGRLARLKAANAQVRLKGSAQAFGRWYPSNNTTLPSSHAASITTYGQGKIAATYFNVGQRYLESTTTVVRDFMHALINALFPEPLATVTGSHLVDVTLNRSHGKIAINLVNTAGPHADDKVHVFDEIPVVGPLTITVRCEEQPQRITSQPAGSELPFTWSEGKATLTLPRLEIHEVIIVE</sequence>
<dbReference type="STRING" id="485913.Krac_3872"/>
<dbReference type="InParanoid" id="D6U3I2"/>
<comment type="caution">
    <text evidence="1">The sequence shown here is derived from an EMBL/GenBank/DDBJ whole genome shotgun (WGS) entry which is preliminary data.</text>
</comment>
<proteinExistence type="predicted"/>
<dbReference type="InterPro" id="IPR017853">
    <property type="entry name" value="GH"/>
</dbReference>
<reference evidence="1 2" key="1">
    <citation type="journal article" date="2011" name="Stand. Genomic Sci.">
        <title>Non-contiguous finished genome sequence and contextual data of the filamentous soil bacterium Ktedonobacter racemifer type strain (SOSP1-21).</title>
        <authorList>
            <person name="Chang Y.J."/>
            <person name="Land M."/>
            <person name="Hauser L."/>
            <person name="Chertkov O."/>
            <person name="Del Rio T.G."/>
            <person name="Nolan M."/>
            <person name="Copeland A."/>
            <person name="Tice H."/>
            <person name="Cheng J.F."/>
            <person name="Lucas S."/>
            <person name="Han C."/>
            <person name="Goodwin L."/>
            <person name="Pitluck S."/>
            <person name="Ivanova N."/>
            <person name="Ovchinikova G."/>
            <person name="Pati A."/>
            <person name="Chen A."/>
            <person name="Palaniappan K."/>
            <person name="Mavromatis K."/>
            <person name="Liolios K."/>
            <person name="Brettin T."/>
            <person name="Fiebig A."/>
            <person name="Rohde M."/>
            <person name="Abt B."/>
            <person name="Goker M."/>
            <person name="Detter J.C."/>
            <person name="Woyke T."/>
            <person name="Bristow J."/>
            <person name="Eisen J.A."/>
            <person name="Markowitz V."/>
            <person name="Hugenholtz P."/>
            <person name="Kyrpides N.C."/>
            <person name="Klenk H.P."/>
            <person name="Lapidus A."/>
        </authorList>
    </citation>
    <scope>NUCLEOTIDE SEQUENCE [LARGE SCALE GENOMIC DNA]</scope>
    <source>
        <strain evidence="2">DSM 44963</strain>
    </source>
</reference>